<dbReference type="EMBL" id="CP003006">
    <property type="protein sequence ID" value="AEO60223.1"/>
    <property type="molecule type" value="Genomic_DNA"/>
</dbReference>
<evidence type="ECO:0000256" key="2">
    <source>
        <dbReference type="SAM" id="Phobius"/>
    </source>
</evidence>
<dbReference type="InParanoid" id="G2QI34"/>
<feature type="compositionally biased region" description="Low complexity" evidence="1">
    <location>
        <begin position="463"/>
        <end position="473"/>
    </location>
</feature>
<dbReference type="OMA" id="FFITTIE"/>
<feature type="region of interest" description="Disordered" evidence="1">
    <location>
        <begin position="376"/>
        <end position="517"/>
    </location>
</feature>
<feature type="compositionally biased region" description="Polar residues" evidence="1">
    <location>
        <begin position="66"/>
        <end position="78"/>
    </location>
</feature>
<sequence>MGPSLVATTSIATSSARRVQSPENPSASEPPTQPPPAALPSDDTASRLSTAPPDVSPSPAPASQSRQDNTSVVASITDTPTSSPESATTTEAASPELAVGPVATPLLSTIRSPQTQSDTPAADATGTTSTDVASTAIPNSNNNAVQSTVAVAGGVIGGVVAISILAFFIWWARRRMKRRRRSTLLTPLDVVQPSDRDEKRGGGYEISRGSIGPTPVAVKVKASLGYNFRRIRDHFRNRTAPSVNLDRGPSQFIGPTTTQSRARSGIIGAGRAAKGRLKDWWASLRTTLTRRGDDAREKSEGSPPRRKASSSQPDFLALLSMDTGELDREARRRQASIAHRRSSAAPADNFSGGMSLNIGHENPFSDANAIAHTSAKPAPLNTADPFSDSNAIRGPPSAMAPTGAPVADIRRSRSNSSAYNYRASRDSAGSLRSVATAATANQRNKFRSDPFDLERPEFLGGVSSSSSSSSSSSTADAVGFNTLTGSQSQQQQQQQQQQQPNPLPPARARTRTASFTSRYSTYSKYSSGVSELVVGRGRGHHGLG</sequence>
<keyword evidence="4" id="KW-1185">Reference proteome</keyword>
<feature type="compositionally biased region" description="Low complexity" evidence="1">
    <location>
        <begin position="486"/>
        <end position="499"/>
    </location>
</feature>
<dbReference type="HOGENOM" id="CLU_022556_0_0_1"/>
<feature type="compositionally biased region" description="Polar residues" evidence="1">
    <location>
        <begin position="106"/>
        <end position="140"/>
    </location>
</feature>
<keyword evidence="2" id="KW-0812">Transmembrane</keyword>
<dbReference type="STRING" id="573729.G2QI34"/>
<name>G2QI34_THET4</name>
<dbReference type="OrthoDB" id="5240840at2759"/>
<feature type="compositionally biased region" description="Low complexity" evidence="1">
    <location>
        <begin position="79"/>
        <end position="96"/>
    </location>
</feature>
<feature type="compositionally biased region" description="Basic and acidic residues" evidence="1">
    <location>
        <begin position="290"/>
        <end position="300"/>
    </location>
</feature>
<proteinExistence type="predicted"/>
<keyword evidence="2" id="KW-0472">Membrane</keyword>
<feature type="region of interest" description="Disordered" evidence="1">
    <location>
        <begin position="290"/>
        <end position="315"/>
    </location>
</feature>
<evidence type="ECO:0000313" key="4">
    <source>
        <dbReference type="Proteomes" id="UP000007322"/>
    </source>
</evidence>
<protein>
    <submittedName>
        <fullName evidence="3">Uncharacterized protein</fullName>
    </submittedName>
</protein>
<dbReference type="GeneID" id="11511228"/>
<dbReference type="eggNOG" id="ENOG502QQEE">
    <property type="taxonomic scope" value="Eukaryota"/>
</dbReference>
<dbReference type="AlphaFoldDB" id="G2QI34"/>
<feature type="compositionally biased region" description="Basic residues" evidence="1">
    <location>
        <begin position="333"/>
        <end position="342"/>
    </location>
</feature>
<organism evidence="3 4">
    <name type="scientific">Thermothelomyces thermophilus (strain ATCC 42464 / BCRC 31852 / DSM 1799)</name>
    <name type="common">Sporotrichum thermophile</name>
    <dbReference type="NCBI Taxonomy" id="573729"/>
    <lineage>
        <taxon>Eukaryota</taxon>
        <taxon>Fungi</taxon>
        <taxon>Dikarya</taxon>
        <taxon>Ascomycota</taxon>
        <taxon>Pezizomycotina</taxon>
        <taxon>Sordariomycetes</taxon>
        <taxon>Sordariomycetidae</taxon>
        <taxon>Sordariales</taxon>
        <taxon>Chaetomiaceae</taxon>
        <taxon>Thermothelomyces</taxon>
    </lineage>
</organism>
<keyword evidence="2" id="KW-1133">Transmembrane helix</keyword>
<feature type="compositionally biased region" description="Basic and acidic residues" evidence="1">
    <location>
        <begin position="446"/>
        <end position="457"/>
    </location>
</feature>
<evidence type="ECO:0000256" key="1">
    <source>
        <dbReference type="SAM" id="MobiDB-lite"/>
    </source>
</evidence>
<evidence type="ECO:0000313" key="3">
    <source>
        <dbReference type="EMBL" id="AEO60223.1"/>
    </source>
</evidence>
<feature type="compositionally biased region" description="Polar residues" evidence="1">
    <location>
        <begin position="1"/>
        <end position="24"/>
    </location>
</feature>
<feature type="transmembrane region" description="Helical" evidence="2">
    <location>
        <begin position="149"/>
        <end position="172"/>
    </location>
</feature>
<reference evidence="3 4" key="1">
    <citation type="journal article" date="2011" name="Nat. Biotechnol.">
        <title>Comparative genomic analysis of the thermophilic biomass-degrading fungi Myceliophthora thermophila and Thielavia terrestris.</title>
        <authorList>
            <person name="Berka R.M."/>
            <person name="Grigoriev I.V."/>
            <person name="Otillar R."/>
            <person name="Salamov A."/>
            <person name="Grimwood J."/>
            <person name="Reid I."/>
            <person name="Ishmael N."/>
            <person name="John T."/>
            <person name="Darmond C."/>
            <person name="Moisan M.-C."/>
            <person name="Henrissat B."/>
            <person name="Coutinho P.M."/>
            <person name="Lombard V."/>
            <person name="Natvig D.O."/>
            <person name="Lindquist E."/>
            <person name="Schmutz J."/>
            <person name="Lucas S."/>
            <person name="Harris P."/>
            <person name="Powlowski J."/>
            <person name="Bellemare A."/>
            <person name="Taylor D."/>
            <person name="Butler G."/>
            <person name="de Vries R.P."/>
            <person name="Allijn I.E."/>
            <person name="van den Brink J."/>
            <person name="Ushinsky S."/>
            <person name="Storms R."/>
            <person name="Powell A.J."/>
            <person name="Paulsen I.T."/>
            <person name="Elbourne L.D.H."/>
            <person name="Baker S.E."/>
            <person name="Magnuson J."/>
            <person name="LaBoissiere S."/>
            <person name="Clutterbuck A.J."/>
            <person name="Martinez D."/>
            <person name="Wogulis M."/>
            <person name="de Leon A.L."/>
            <person name="Rey M.W."/>
            <person name="Tsang A."/>
        </authorList>
    </citation>
    <scope>NUCLEOTIDE SEQUENCE [LARGE SCALE GENOMIC DNA]</scope>
    <source>
        <strain evidence="4">ATCC 42464 / BCRC 31852 / DSM 1799</strain>
    </source>
</reference>
<dbReference type="RefSeq" id="XP_003665468.1">
    <property type="nucleotide sequence ID" value="XM_003665420.1"/>
</dbReference>
<dbReference type="KEGG" id="mtm:MYCTH_2309245"/>
<feature type="region of interest" description="Disordered" evidence="1">
    <location>
        <begin position="329"/>
        <end position="356"/>
    </location>
</feature>
<feature type="region of interest" description="Disordered" evidence="1">
    <location>
        <begin position="1"/>
        <end position="140"/>
    </location>
</feature>
<dbReference type="VEuPathDB" id="FungiDB:MYCTH_2309245"/>
<feature type="region of interest" description="Disordered" evidence="1">
    <location>
        <begin position="240"/>
        <end position="263"/>
    </location>
</feature>
<dbReference type="Proteomes" id="UP000007322">
    <property type="component" value="Chromosome 5"/>
</dbReference>
<gene>
    <name evidence="3" type="ORF">MYCTH_2309245</name>
</gene>
<accession>G2QI34</accession>